<dbReference type="Proteomes" id="UP000324222">
    <property type="component" value="Unassembled WGS sequence"/>
</dbReference>
<proteinExistence type="predicted"/>
<evidence type="ECO:0000313" key="1">
    <source>
        <dbReference type="EMBL" id="MPC94565.1"/>
    </source>
</evidence>
<gene>
    <name evidence="1" type="ORF">E2C01_089739</name>
</gene>
<keyword evidence="2" id="KW-1185">Reference proteome</keyword>
<comment type="caution">
    <text evidence="1">The sequence shown here is derived from an EMBL/GenBank/DDBJ whole genome shotgun (WGS) entry which is preliminary data.</text>
</comment>
<dbReference type="EMBL" id="VSRR010099106">
    <property type="protein sequence ID" value="MPC94565.1"/>
    <property type="molecule type" value="Genomic_DNA"/>
</dbReference>
<sequence>MRDSLMLYFVHPNEARYVPAMLKGMGLWLISGTTVLYEPHCPNLYPLSMRERCLLAAPPQARHEYSREERT</sequence>
<accession>A0A5B7JJ29</accession>
<reference evidence="1 2" key="1">
    <citation type="submission" date="2019-05" db="EMBL/GenBank/DDBJ databases">
        <title>Another draft genome of Portunus trituberculatus and its Hox gene families provides insights of decapod evolution.</title>
        <authorList>
            <person name="Jeong J.-H."/>
            <person name="Song I."/>
            <person name="Kim S."/>
            <person name="Choi T."/>
            <person name="Kim D."/>
            <person name="Ryu S."/>
            <person name="Kim W."/>
        </authorList>
    </citation>
    <scope>NUCLEOTIDE SEQUENCE [LARGE SCALE GENOMIC DNA]</scope>
    <source>
        <tissue evidence="1">Muscle</tissue>
    </source>
</reference>
<evidence type="ECO:0000313" key="2">
    <source>
        <dbReference type="Proteomes" id="UP000324222"/>
    </source>
</evidence>
<organism evidence="1 2">
    <name type="scientific">Portunus trituberculatus</name>
    <name type="common">Swimming crab</name>
    <name type="synonym">Neptunus trituberculatus</name>
    <dbReference type="NCBI Taxonomy" id="210409"/>
    <lineage>
        <taxon>Eukaryota</taxon>
        <taxon>Metazoa</taxon>
        <taxon>Ecdysozoa</taxon>
        <taxon>Arthropoda</taxon>
        <taxon>Crustacea</taxon>
        <taxon>Multicrustacea</taxon>
        <taxon>Malacostraca</taxon>
        <taxon>Eumalacostraca</taxon>
        <taxon>Eucarida</taxon>
        <taxon>Decapoda</taxon>
        <taxon>Pleocyemata</taxon>
        <taxon>Brachyura</taxon>
        <taxon>Eubrachyura</taxon>
        <taxon>Portunoidea</taxon>
        <taxon>Portunidae</taxon>
        <taxon>Portuninae</taxon>
        <taxon>Portunus</taxon>
    </lineage>
</organism>
<dbReference type="AlphaFoldDB" id="A0A5B7JJ29"/>
<protein>
    <submittedName>
        <fullName evidence="1">Uncharacterized protein</fullName>
    </submittedName>
</protein>
<name>A0A5B7JJ29_PORTR</name>